<dbReference type="InterPro" id="IPR050905">
    <property type="entry name" value="Plant_NBS-LRR"/>
</dbReference>
<dbReference type="Proteomes" id="UP001163823">
    <property type="component" value="Chromosome 11"/>
</dbReference>
<keyword evidence="5" id="KW-1185">Reference proteome</keyword>
<evidence type="ECO:0000256" key="2">
    <source>
        <dbReference type="SAM" id="Coils"/>
    </source>
</evidence>
<evidence type="ECO:0000259" key="3">
    <source>
        <dbReference type="SMART" id="SM00382"/>
    </source>
</evidence>
<dbReference type="SMART" id="SM00382">
    <property type="entry name" value="AAA"/>
    <property type="match status" value="1"/>
</dbReference>
<evidence type="ECO:0000313" key="4">
    <source>
        <dbReference type="EMBL" id="KAJ7951082.1"/>
    </source>
</evidence>
<dbReference type="Gene3D" id="3.40.50.300">
    <property type="entry name" value="P-loop containing nucleotide triphosphate hydrolases"/>
    <property type="match status" value="1"/>
</dbReference>
<evidence type="ECO:0000313" key="5">
    <source>
        <dbReference type="Proteomes" id="UP001163823"/>
    </source>
</evidence>
<keyword evidence="2" id="KW-0175">Coiled coil</keyword>
<evidence type="ECO:0000256" key="1">
    <source>
        <dbReference type="ARBA" id="ARBA00022821"/>
    </source>
</evidence>
<dbReference type="KEGG" id="qsa:O6P43_027179"/>
<dbReference type="PANTHER" id="PTHR33463">
    <property type="entry name" value="NB-ARC DOMAIN-CONTAINING PROTEIN-RELATED"/>
    <property type="match status" value="1"/>
</dbReference>
<dbReference type="PANTHER" id="PTHR33463:SF198">
    <property type="entry name" value="RPP4C3"/>
    <property type="match status" value="1"/>
</dbReference>
<dbReference type="InterPro" id="IPR003593">
    <property type="entry name" value="AAA+_ATPase"/>
</dbReference>
<dbReference type="EMBL" id="JARAOO010000011">
    <property type="protein sequence ID" value="KAJ7951082.1"/>
    <property type="molecule type" value="Genomic_DNA"/>
</dbReference>
<feature type="domain" description="AAA+ ATPase" evidence="3">
    <location>
        <begin position="165"/>
        <end position="345"/>
    </location>
</feature>
<sequence length="388" mass="43857">MEFVVLLIEKAWNPIQRQVGYLIFYERNIKKLKEEVEKLEGKKQCVENSVEAATRNDEQTNDNVNEWMKNTNGLTKATKEFPEHKGHLRTGCSSGFIPFLWHRHQLSRKAKVMAAEVVKIQTEELGNVAHKNPLSENAKFRNTYEEFASRNQTLKDIMKALEDPNVKMIGVYGPGGVGKTTLMREVAKKAKECNLFDTVAMANVTQNPDIKGMQEQLAEMLGLKFEEESVTGRATRLFQRLTGNKDNKKNVLVILDDLWAGLDLRDLGIPSGNEPMEIPSGNETMEIPSGNEPREFHSGNEPKEIHSGIEWMRCKILMSSRNKDVLSKMDVKDYSNFGLGVLEKEEAKELFNKVAGLDKDDKTYGELAADAAKSVEDYPLPLLQLPAR</sequence>
<dbReference type="InterPro" id="IPR027417">
    <property type="entry name" value="P-loop_NTPase"/>
</dbReference>
<accession>A0AAD7L475</accession>
<name>A0AAD7L475_QUISA</name>
<dbReference type="PRINTS" id="PR00364">
    <property type="entry name" value="DISEASERSIST"/>
</dbReference>
<dbReference type="Pfam" id="PF00931">
    <property type="entry name" value="NB-ARC"/>
    <property type="match status" value="1"/>
</dbReference>
<dbReference type="AlphaFoldDB" id="A0AAD7L475"/>
<proteinExistence type="predicted"/>
<feature type="coiled-coil region" evidence="2">
    <location>
        <begin position="22"/>
        <end position="56"/>
    </location>
</feature>
<dbReference type="GO" id="GO:0043531">
    <property type="term" value="F:ADP binding"/>
    <property type="evidence" value="ECO:0007669"/>
    <property type="project" value="InterPro"/>
</dbReference>
<reference evidence="4" key="1">
    <citation type="journal article" date="2023" name="Science">
        <title>Elucidation of the pathway for biosynthesis of saponin adjuvants from the soapbark tree.</title>
        <authorList>
            <person name="Reed J."/>
            <person name="Orme A."/>
            <person name="El-Demerdash A."/>
            <person name="Owen C."/>
            <person name="Martin L.B.B."/>
            <person name="Misra R.C."/>
            <person name="Kikuchi S."/>
            <person name="Rejzek M."/>
            <person name="Martin A.C."/>
            <person name="Harkess A."/>
            <person name="Leebens-Mack J."/>
            <person name="Louveau T."/>
            <person name="Stephenson M.J."/>
            <person name="Osbourn A."/>
        </authorList>
    </citation>
    <scope>NUCLEOTIDE SEQUENCE</scope>
    <source>
        <strain evidence="4">S10</strain>
    </source>
</reference>
<keyword evidence="1" id="KW-0611">Plant defense</keyword>
<dbReference type="SUPFAM" id="SSF52540">
    <property type="entry name" value="P-loop containing nucleoside triphosphate hydrolases"/>
    <property type="match status" value="1"/>
</dbReference>
<gene>
    <name evidence="4" type="ORF">O6P43_027179</name>
</gene>
<organism evidence="4 5">
    <name type="scientific">Quillaja saponaria</name>
    <name type="common">Soap bark tree</name>
    <dbReference type="NCBI Taxonomy" id="32244"/>
    <lineage>
        <taxon>Eukaryota</taxon>
        <taxon>Viridiplantae</taxon>
        <taxon>Streptophyta</taxon>
        <taxon>Embryophyta</taxon>
        <taxon>Tracheophyta</taxon>
        <taxon>Spermatophyta</taxon>
        <taxon>Magnoliopsida</taxon>
        <taxon>eudicotyledons</taxon>
        <taxon>Gunneridae</taxon>
        <taxon>Pentapetalae</taxon>
        <taxon>rosids</taxon>
        <taxon>fabids</taxon>
        <taxon>Fabales</taxon>
        <taxon>Quillajaceae</taxon>
        <taxon>Quillaja</taxon>
    </lineage>
</organism>
<dbReference type="InterPro" id="IPR002182">
    <property type="entry name" value="NB-ARC"/>
</dbReference>
<comment type="caution">
    <text evidence="4">The sequence shown here is derived from an EMBL/GenBank/DDBJ whole genome shotgun (WGS) entry which is preliminary data.</text>
</comment>
<protein>
    <submittedName>
        <fullName evidence="4">Disease resistance protein</fullName>
    </submittedName>
</protein>